<dbReference type="InterPro" id="IPR036873">
    <property type="entry name" value="Rhodanese-like_dom_sf"/>
</dbReference>
<name>A0ABW3QCJ7_9BACT</name>
<dbReference type="PANTHER" id="PTHR10953:SF102">
    <property type="entry name" value="ADENYLYLTRANSFERASE AND SULFURTRANSFERASE MOCS3"/>
    <property type="match status" value="1"/>
</dbReference>
<keyword evidence="2" id="KW-0808">Transferase</keyword>
<dbReference type="CDD" id="cd00158">
    <property type="entry name" value="RHOD"/>
    <property type="match status" value="1"/>
</dbReference>
<dbReference type="SMART" id="SM00450">
    <property type="entry name" value="RHOD"/>
    <property type="match status" value="1"/>
</dbReference>
<dbReference type="PANTHER" id="PTHR10953">
    <property type="entry name" value="UBIQUITIN-ACTIVATING ENZYME E1"/>
    <property type="match status" value="1"/>
</dbReference>
<dbReference type="GO" id="GO:0016779">
    <property type="term" value="F:nucleotidyltransferase activity"/>
    <property type="evidence" value="ECO:0007669"/>
    <property type="project" value="UniProtKB-KW"/>
</dbReference>
<evidence type="ECO:0000313" key="3">
    <source>
        <dbReference type="Proteomes" id="UP001597116"/>
    </source>
</evidence>
<proteinExistence type="predicted"/>
<dbReference type="InterPro" id="IPR001763">
    <property type="entry name" value="Rhodanese-like_dom"/>
</dbReference>
<evidence type="ECO:0000313" key="2">
    <source>
        <dbReference type="EMBL" id="MFD1143471.1"/>
    </source>
</evidence>
<dbReference type="Proteomes" id="UP001597116">
    <property type="component" value="Unassembled WGS sequence"/>
</dbReference>
<dbReference type="PROSITE" id="PS50206">
    <property type="entry name" value="RHODANESE_3"/>
    <property type="match status" value="1"/>
</dbReference>
<dbReference type="CDD" id="cd00757">
    <property type="entry name" value="ThiF_MoeB_HesA_family"/>
    <property type="match status" value="1"/>
</dbReference>
<dbReference type="SUPFAM" id="SSF69572">
    <property type="entry name" value="Activating enzymes of the ubiquitin-like proteins"/>
    <property type="match status" value="1"/>
</dbReference>
<dbReference type="RefSeq" id="WP_265991439.1">
    <property type="nucleotide sequence ID" value="NZ_CP110973.1"/>
</dbReference>
<feature type="domain" description="Rhodanese" evidence="1">
    <location>
        <begin position="270"/>
        <end position="349"/>
    </location>
</feature>
<dbReference type="EMBL" id="JBHTLP010000011">
    <property type="protein sequence ID" value="MFD1143471.1"/>
    <property type="molecule type" value="Genomic_DNA"/>
</dbReference>
<dbReference type="Gene3D" id="3.40.50.720">
    <property type="entry name" value="NAD(P)-binding Rossmann-like Domain"/>
    <property type="match status" value="1"/>
</dbReference>
<reference evidence="3" key="1">
    <citation type="journal article" date="2019" name="Int. J. Syst. Evol. Microbiol.">
        <title>The Global Catalogue of Microorganisms (GCM) 10K type strain sequencing project: providing services to taxonomists for standard genome sequencing and annotation.</title>
        <authorList>
            <consortium name="The Broad Institute Genomics Platform"/>
            <consortium name="The Broad Institute Genome Sequencing Center for Infectious Disease"/>
            <person name="Wu L."/>
            <person name="Ma J."/>
        </authorList>
    </citation>
    <scope>NUCLEOTIDE SEQUENCE [LARGE SCALE GENOMIC DNA]</scope>
    <source>
        <strain evidence="3">CCUG 55608</strain>
    </source>
</reference>
<dbReference type="Pfam" id="PF00581">
    <property type="entry name" value="Rhodanese"/>
    <property type="match status" value="1"/>
</dbReference>
<dbReference type="NCBIfam" id="NF004281">
    <property type="entry name" value="PRK05690.1"/>
    <property type="match status" value="1"/>
</dbReference>
<dbReference type="InterPro" id="IPR035985">
    <property type="entry name" value="Ubiquitin-activating_enz"/>
</dbReference>
<dbReference type="InterPro" id="IPR000594">
    <property type="entry name" value="ThiF_NAD_FAD-bd"/>
</dbReference>
<keyword evidence="2" id="KW-0548">Nucleotidyltransferase</keyword>
<keyword evidence="3" id="KW-1185">Reference proteome</keyword>
<accession>A0ABW3QCJ7</accession>
<dbReference type="InterPro" id="IPR045886">
    <property type="entry name" value="ThiF/MoeB/HesA"/>
</dbReference>
<organism evidence="2 3">
    <name type="scientific">Larkinella insperata</name>
    <dbReference type="NCBI Taxonomy" id="332158"/>
    <lineage>
        <taxon>Bacteria</taxon>
        <taxon>Pseudomonadati</taxon>
        <taxon>Bacteroidota</taxon>
        <taxon>Cytophagia</taxon>
        <taxon>Cytophagales</taxon>
        <taxon>Spirosomataceae</taxon>
        <taxon>Larkinella</taxon>
    </lineage>
</organism>
<gene>
    <name evidence="2" type="primary">moeB</name>
    <name evidence="2" type="ORF">ACFQ4C_20260</name>
</gene>
<protein>
    <submittedName>
        <fullName evidence="2">Molybdopterin-synthase adenylyltransferase MoeB</fullName>
    </submittedName>
</protein>
<sequence length="350" mass="37779">MTEIEQERYSRHLLLPEIGLAGQEKLKRTRVLVIGAGGLGCPVLQYLTAAGIGTIDVADGDTVALSNLQRQILFSTADVGKPKAQAAATRLREQNPLITIQAHSTFLTDENALDWIAGYDVVVDGSDNFATRYLVNDACVMLNKPLVFGSIYRFEGQVSVFNVGDGPTYRCLYPDPSDLPACAEAGVLGVLPGITGCLMANEVIKLVTGTGELLSGKLLVFNAMKMSFQTFALAADPANKIIMELSAGRSVCALPVLEITHAEYRKRLAQAPDLQLIDVREPEEAARRTLGGKLIPLRQLLAQPTLIRADQPIVIYCQSGMRSRKAVEFLQAQGFQQVVSLQGGINAVPV</sequence>
<evidence type="ECO:0000259" key="1">
    <source>
        <dbReference type="PROSITE" id="PS50206"/>
    </source>
</evidence>
<dbReference type="Pfam" id="PF00899">
    <property type="entry name" value="ThiF"/>
    <property type="match status" value="1"/>
</dbReference>
<dbReference type="Gene3D" id="3.40.250.10">
    <property type="entry name" value="Rhodanese-like domain"/>
    <property type="match status" value="1"/>
</dbReference>
<comment type="caution">
    <text evidence="2">The sequence shown here is derived from an EMBL/GenBank/DDBJ whole genome shotgun (WGS) entry which is preliminary data.</text>
</comment>